<evidence type="ECO:0008006" key="4">
    <source>
        <dbReference type="Google" id="ProtNLM"/>
    </source>
</evidence>
<dbReference type="Proteomes" id="UP000320672">
    <property type="component" value="Chromosome"/>
</dbReference>
<dbReference type="AlphaFoldDB" id="A0A517MEJ1"/>
<sequence length="332" mass="36037" precursor="true">MFHKFRPIRRRWLFAVTACSVATFCGVPATSDAVEPVAPAERYTVETTDEGATIHLDGKLLTKYVAHSKSKPILWPLIGPGGAAVTRGYPMQDAIATEKADHPHHRSFWMTHGEVNGVDFWAEGEGKGQIVADGAPEVKGGENATLVAKHNWMAPDGKRVMADKWELTFGENDSQSWIDCVFSLTATDGDVVFGDTKEGSFGIRVAGTIKMDGEGKGSIVNAEGVKGKETWAKSSAWVDYYGPVEGKTQGIAILNHPSSFGYPTRWHVRSYGLFAANPFGVHHFIGGDETEGTLLPAGETLKLVYRVILHNGSTEAADIPAQWKAYSETTVE</sequence>
<protein>
    <recommendedName>
        <fullName evidence="4">Methane oxygenase PmoA</fullName>
    </recommendedName>
</protein>
<evidence type="ECO:0000256" key="1">
    <source>
        <dbReference type="SAM" id="SignalP"/>
    </source>
</evidence>
<feature type="signal peptide" evidence="1">
    <location>
        <begin position="1"/>
        <end position="29"/>
    </location>
</feature>
<organism evidence="2 3">
    <name type="scientific">Roseimaritima multifibrata</name>
    <dbReference type="NCBI Taxonomy" id="1930274"/>
    <lineage>
        <taxon>Bacteria</taxon>
        <taxon>Pseudomonadati</taxon>
        <taxon>Planctomycetota</taxon>
        <taxon>Planctomycetia</taxon>
        <taxon>Pirellulales</taxon>
        <taxon>Pirellulaceae</taxon>
        <taxon>Roseimaritima</taxon>
    </lineage>
</organism>
<dbReference type="KEGG" id="rml:FF011L_20630"/>
<keyword evidence="1" id="KW-0732">Signal</keyword>
<dbReference type="RefSeq" id="WP_145351490.1">
    <property type="nucleotide sequence ID" value="NZ_CP036262.1"/>
</dbReference>
<accession>A0A517MEJ1</accession>
<feature type="chain" id="PRO_5021815400" description="Methane oxygenase PmoA" evidence="1">
    <location>
        <begin position="30"/>
        <end position="332"/>
    </location>
</feature>
<dbReference type="OrthoDB" id="242279at2"/>
<gene>
    <name evidence="2" type="ORF">FF011L_20630</name>
</gene>
<dbReference type="Pfam" id="PF14100">
    <property type="entry name" value="DUF6807"/>
    <property type="match status" value="1"/>
</dbReference>
<dbReference type="EMBL" id="CP036262">
    <property type="protein sequence ID" value="QDS93301.1"/>
    <property type="molecule type" value="Genomic_DNA"/>
</dbReference>
<evidence type="ECO:0000313" key="2">
    <source>
        <dbReference type="EMBL" id="QDS93301.1"/>
    </source>
</evidence>
<reference evidence="2 3" key="1">
    <citation type="submission" date="2019-02" db="EMBL/GenBank/DDBJ databases">
        <title>Deep-cultivation of Planctomycetes and their phenomic and genomic characterization uncovers novel biology.</title>
        <authorList>
            <person name="Wiegand S."/>
            <person name="Jogler M."/>
            <person name="Boedeker C."/>
            <person name="Pinto D."/>
            <person name="Vollmers J."/>
            <person name="Rivas-Marin E."/>
            <person name="Kohn T."/>
            <person name="Peeters S.H."/>
            <person name="Heuer A."/>
            <person name="Rast P."/>
            <person name="Oberbeckmann S."/>
            <person name="Bunk B."/>
            <person name="Jeske O."/>
            <person name="Meyerdierks A."/>
            <person name="Storesund J.E."/>
            <person name="Kallscheuer N."/>
            <person name="Luecker S."/>
            <person name="Lage O.M."/>
            <person name="Pohl T."/>
            <person name="Merkel B.J."/>
            <person name="Hornburger P."/>
            <person name="Mueller R.-W."/>
            <person name="Bruemmer F."/>
            <person name="Labrenz M."/>
            <person name="Spormann A.M."/>
            <person name="Op den Camp H."/>
            <person name="Overmann J."/>
            <person name="Amann R."/>
            <person name="Jetten M.S.M."/>
            <person name="Mascher T."/>
            <person name="Medema M.H."/>
            <person name="Devos D.P."/>
            <person name="Kaster A.-K."/>
            <person name="Ovreas L."/>
            <person name="Rohde M."/>
            <person name="Galperin M.Y."/>
            <person name="Jogler C."/>
        </authorList>
    </citation>
    <scope>NUCLEOTIDE SEQUENCE [LARGE SCALE GENOMIC DNA]</scope>
    <source>
        <strain evidence="2 3">FF011L</strain>
    </source>
</reference>
<dbReference type="InterPro" id="IPR029475">
    <property type="entry name" value="DUF6807"/>
</dbReference>
<keyword evidence="3" id="KW-1185">Reference proteome</keyword>
<evidence type="ECO:0000313" key="3">
    <source>
        <dbReference type="Proteomes" id="UP000320672"/>
    </source>
</evidence>
<proteinExistence type="predicted"/>
<name>A0A517MEJ1_9BACT</name>